<feature type="region of interest" description="Disordered" evidence="1">
    <location>
        <begin position="175"/>
        <end position="233"/>
    </location>
</feature>
<sequence>MAKFLDKWKKKVTTYKTKAEEIRAMIEDGAETIRDIRSDVEGTVEELKADSEEKMMESLEKIQSAERVFEEAGYDLRAVELEMGFNPKVLAILKHESKISVRKKERLLKQHEEDKVLKTILTSLFKAEALEDKVHLQRLTFSEVHLEMGLVPAIHVLWEDKSTAGIATIQSRLSSSPTISTSPFTSSSSSFTSRGSSFTGTAVEKESPQDSELPSAIELEEKETLSSPAETIT</sequence>
<feature type="compositionally biased region" description="Low complexity" evidence="1">
    <location>
        <begin position="175"/>
        <end position="201"/>
    </location>
</feature>
<protein>
    <submittedName>
        <fullName evidence="2">Uncharacterized protein</fullName>
    </submittedName>
</protein>
<gene>
    <name evidence="2" type="ORF">METZ01_LOCUS318847</name>
</gene>
<feature type="non-terminal residue" evidence="2">
    <location>
        <position position="233"/>
    </location>
</feature>
<name>A0A382NXW9_9ZZZZ</name>
<accession>A0A382NXW9</accession>
<dbReference type="AlphaFoldDB" id="A0A382NXW9"/>
<evidence type="ECO:0000256" key="1">
    <source>
        <dbReference type="SAM" id="MobiDB-lite"/>
    </source>
</evidence>
<evidence type="ECO:0000313" key="2">
    <source>
        <dbReference type="EMBL" id="SVC65993.1"/>
    </source>
</evidence>
<dbReference type="EMBL" id="UINC01103537">
    <property type="protein sequence ID" value="SVC65993.1"/>
    <property type="molecule type" value="Genomic_DNA"/>
</dbReference>
<reference evidence="2" key="1">
    <citation type="submission" date="2018-05" db="EMBL/GenBank/DDBJ databases">
        <authorList>
            <person name="Lanie J.A."/>
            <person name="Ng W.-L."/>
            <person name="Kazmierczak K.M."/>
            <person name="Andrzejewski T.M."/>
            <person name="Davidsen T.M."/>
            <person name="Wayne K.J."/>
            <person name="Tettelin H."/>
            <person name="Glass J.I."/>
            <person name="Rusch D."/>
            <person name="Podicherti R."/>
            <person name="Tsui H.-C.T."/>
            <person name="Winkler M.E."/>
        </authorList>
    </citation>
    <scope>NUCLEOTIDE SEQUENCE</scope>
</reference>
<proteinExistence type="predicted"/>
<organism evidence="2">
    <name type="scientific">marine metagenome</name>
    <dbReference type="NCBI Taxonomy" id="408172"/>
    <lineage>
        <taxon>unclassified sequences</taxon>
        <taxon>metagenomes</taxon>
        <taxon>ecological metagenomes</taxon>
    </lineage>
</organism>